<organism evidence="1 2">
    <name type="scientific">Tessaracoccus bendigoensis DSM 12906</name>
    <dbReference type="NCBI Taxonomy" id="1123357"/>
    <lineage>
        <taxon>Bacteria</taxon>
        <taxon>Bacillati</taxon>
        <taxon>Actinomycetota</taxon>
        <taxon>Actinomycetes</taxon>
        <taxon>Propionibacteriales</taxon>
        <taxon>Propionibacteriaceae</taxon>
        <taxon>Tessaracoccus</taxon>
    </lineage>
</organism>
<proteinExistence type="predicted"/>
<name>A0A1M6GRL0_9ACTN</name>
<dbReference type="AlphaFoldDB" id="A0A1M6GRL0"/>
<dbReference type="Proteomes" id="UP000184512">
    <property type="component" value="Unassembled WGS sequence"/>
</dbReference>
<accession>A0A1M6GRL0</accession>
<protein>
    <submittedName>
        <fullName evidence="1">Uncharacterized protein</fullName>
    </submittedName>
</protein>
<reference evidence="1 2" key="1">
    <citation type="submission" date="2016-11" db="EMBL/GenBank/DDBJ databases">
        <authorList>
            <person name="Jaros S."/>
            <person name="Januszkiewicz K."/>
            <person name="Wedrychowicz H."/>
        </authorList>
    </citation>
    <scope>NUCLEOTIDE SEQUENCE [LARGE SCALE GENOMIC DNA]</scope>
    <source>
        <strain evidence="1 2">DSM 12906</strain>
    </source>
</reference>
<keyword evidence="2" id="KW-1185">Reference proteome</keyword>
<gene>
    <name evidence="1" type="ORF">SAMN02745244_01765</name>
</gene>
<dbReference type="EMBL" id="FQZG01000028">
    <property type="protein sequence ID" value="SHJ12560.1"/>
    <property type="molecule type" value="Genomic_DNA"/>
</dbReference>
<feature type="non-terminal residue" evidence="1">
    <location>
        <position position="1"/>
    </location>
</feature>
<evidence type="ECO:0000313" key="2">
    <source>
        <dbReference type="Proteomes" id="UP000184512"/>
    </source>
</evidence>
<sequence length="57" mass="6277">RVRGSRDKALADLRGQTGENRPLVDFDVSGLASGALAEARWHFRRGSKLVVGKRELT</sequence>
<evidence type="ECO:0000313" key="1">
    <source>
        <dbReference type="EMBL" id="SHJ12560.1"/>
    </source>
</evidence>